<dbReference type="AlphaFoldDB" id="X1D805"/>
<reference evidence="1" key="1">
    <citation type="journal article" date="2014" name="Front. Microbiol.">
        <title>High frequency of phylogenetically diverse reductive dehalogenase-homologous genes in deep subseafloor sedimentary metagenomes.</title>
        <authorList>
            <person name="Kawai M."/>
            <person name="Futagami T."/>
            <person name="Toyoda A."/>
            <person name="Takaki Y."/>
            <person name="Nishi S."/>
            <person name="Hori S."/>
            <person name="Arai W."/>
            <person name="Tsubouchi T."/>
            <person name="Morono Y."/>
            <person name="Uchiyama I."/>
            <person name="Ito T."/>
            <person name="Fujiyama A."/>
            <person name="Inagaki F."/>
            <person name="Takami H."/>
        </authorList>
    </citation>
    <scope>NUCLEOTIDE SEQUENCE</scope>
    <source>
        <strain evidence="1">Expedition CK06-06</strain>
    </source>
</reference>
<proteinExistence type="predicted"/>
<protein>
    <submittedName>
        <fullName evidence="1">Uncharacterized protein</fullName>
    </submittedName>
</protein>
<evidence type="ECO:0000313" key="1">
    <source>
        <dbReference type="EMBL" id="GAG92556.1"/>
    </source>
</evidence>
<comment type="caution">
    <text evidence="1">The sequence shown here is derived from an EMBL/GenBank/DDBJ whole genome shotgun (WGS) entry which is preliminary data.</text>
</comment>
<name>X1D805_9ZZZZ</name>
<sequence length="114" mass="13513">MPEAIFGNNQSSFEREFVRYQTGEDVFVKDQQVESYQLITGYYPEYLHKFIKVDILQADEILVTNYFNNGNATHVERSVVASSDYSPNWSYNSKYASVEVEFTQRYQNHYHKRC</sequence>
<dbReference type="EMBL" id="BART01024756">
    <property type="protein sequence ID" value="GAG92556.1"/>
    <property type="molecule type" value="Genomic_DNA"/>
</dbReference>
<gene>
    <name evidence="1" type="ORF">S01H4_44615</name>
</gene>
<organism evidence="1">
    <name type="scientific">marine sediment metagenome</name>
    <dbReference type="NCBI Taxonomy" id="412755"/>
    <lineage>
        <taxon>unclassified sequences</taxon>
        <taxon>metagenomes</taxon>
        <taxon>ecological metagenomes</taxon>
    </lineage>
</organism>
<accession>X1D805</accession>